<sequence length="314" mass="35959">MLGDACTFDKVNITKMWNCYFLMILTFTFDVYFTEGLKWKTEPLPVNKCKGQTAHFTWEYIKEPHEEITQLQWIFNTTVLIAYSSMNQGFNVEPNYQGRVNQSGENGIWLHNISSKDIGDYTLYPLIKWDESPNIQTVQLNVIEPALEQNCSCAKLSDFPKERNGESYKIAVGSCNFEISSSFCCPVGLVIQYCVDDPLKFCTSISNSYNVTKNITQSIIVTPEEDPAGKNDLYVDLLKQKKTMNAVLGISIVCMLVMFIIMGILFRVCWFLRLMNSKTLKKIIISTSASEENPTSPLQRHDVDYEKHKWGCFN</sequence>
<accession>A0ABD3XKL0</accession>
<protein>
    <submittedName>
        <fullName evidence="2">Uncharacterized protein</fullName>
    </submittedName>
</protein>
<proteinExistence type="predicted"/>
<feature type="transmembrane region" description="Helical" evidence="1">
    <location>
        <begin position="246"/>
        <end position="272"/>
    </location>
</feature>
<dbReference type="AlphaFoldDB" id="A0ABD3XKL0"/>
<dbReference type="EMBL" id="JBJQND010000002">
    <property type="protein sequence ID" value="KAL3886166.1"/>
    <property type="molecule type" value="Genomic_DNA"/>
</dbReference>
<gene>
    <name evidence="2" type="ORF">ACJMK2_026175</name>
</gene>
<comment type="caution">
    <text evidence="2">The sequence shown here is derived from an EMBL/GenBank/DDBJ whole genome shotgun (WGS) entry which is preliminary data.</text>
</comment>
<keyword evidence="3" id="KW-1185">Reference proteome</keyword>
<dbReference type="InterPro" id="IPR036179">
    <property type="entry name" value="Ig-like_dom_sf"/>
</dbReference>
<dbReference type="SUPFAM" id="SSF48726">
    <property type="entry name" value="Immunoglobulin"/>
    <property type="match status" value="1"/>
</dbReference>
<dbReference type="Proteomes" id="UP001634394">
    <property type="component" value="Unassembled WGS sequence"/>
</dbReference>
<reference evidence="2 3" key="1">
    <citation type="submission" date="2024-11" db="EMBL/GenBank/DDBJ databases">
        <title>Chromosome-level genome assembly of the freshwater bivalve Anodonta woodiana.</title>
        <authorList>
            <person name="Chen X."/>
        </authorList>
    </citation>
    <scope>NUCLEOTIDE SEQUENCE [LARGE SCALE GENOMIC DNA]</scope>
    <source>
        <strain evidence="2">MN2024</strain>
        <tissue evidence="2">Gills</tissue>
    </source>
</reference>
<dbReference type="InterPro" id="IPR013783">
    <property type="entry name" value="Ig-like_fold"/>
</dbReference>
<keyword evidence="1" id="KW-0472">Membrane</keyword>
<keyword evidence="1" id="KW-1133">Transmembrane helix</keyword>
<evidence type="ECO:0000313" key="2">
    <source>
        <dbReference type="EMBL" id="KAL3886166.1"/>
    </source>
</evidence>
<keyword evidence="1" id="KW-0812">Transmembrane</keyword>
<evidence type="ECO:0000256" key="1">
    <source>
        <dbReference type="SAM" id="Phobius"/>
    </source>
</evidence>
<name>A0ABD3XKL0_SINWO</name>
<evidence type="ECO:0000313" key="3">
    <source>
        <dbReference type="Proteomes" id="UP001634394"/>
    </source>
</evidence>
<dbReference type="Gene3D" id="2.60.40.10">
    <property type="entry name" value="Immunoglobulins"/>
    <property type="match status" value="1"/>
</dbReference>
<organism evidence="2 3">
    <name type="scientific">Sinanodonta woodiana</name>
    <name type="common">Chinese pond mussel</name>
    <name type="synonym">Anodonta woodiana</name>
    <dbReference type="NCBI Taxonomy" id="1069815"/>
    <lineage>
        <taxon>Eukaryota</taxon>
        <taxon>Metazoa</taxon>
        <taxon>Spiralia</taxon>
        <taxon>Lophotrochozoa</taxon>
        <taxon>Mollusca</taxon>
        <taxon>Bivalvia</taxon>
        <taxon>Autobranchia</taxon>
        <taxon>Heteroconchia</taxon>
        <taxon>Palaeoheterodonta</taxon>
        <taxon>Unionida</taxon>
        <taxon>Unionoidea</taxon>
        <taxon>Unionidae</taxon>
        <taxon>Unioninae</taxon>
        <taxon>Sinanodonta</taxon>
    </lineage>
</organism>